<keyword evidence="5" id="KW-1133">Transmembrane helix</keyword>
<dbReference type="AlphaFoldDB" id="A0A239Y886"/>
<comment type="subcellular location">
    <subcellularLocation>
        <location evidence="1">Cell membrane</location>
        <topology evidence="1">Multi-pass membrane protein</topology>
    </subcellularLocation>
</comment>
<protein>
    <submittedName>
        <fullName evidence="7">Monovalent cation/H+ antiporter subunit E</fullName>
    </submittedName>
</protein>
<reference evidence="7 8" key="1">
    <citation type="submission" date="2017-06" db="EMBL/GenBank/DDBJ databases">
        <authorList>
            <consortium name="Pathogen Informatics"/>
        </authorList>
    </citation>
    <scope>NUCLEOTIDE SEQUENCE [LARGE SCALE GENOMIC DNA]</scope>
    <source>
        <strain evidence="7 8">NCTC13015</strain>
    </source>
</reference>
<dbReference type="OrthoDB" id="4410626at2"/>
<keyword evidence="3" id="KW-1003">Cell membrane</keyword>
<dbReference type="PANTHER" id="PTHR34584:SF1">
    <property type="entry name" value="NA(+)_H(+) ANTIPORTER SUBUNIT E1"/>
    <property type="match status" value="1"/>
</dbReference>
<sequence length="154" mass="17140">MAKQSALKSIGHAIGYSAWLIKEIYAAGIDATIAAFKPDTGMRPCVIFYPLRVRTDWDRFWFSTSITATPGTLSLGFRHAASEDGSDLLIVQAAFGDDPLEVIEDLADMEERLRPELKDTPIDASKVLWKPYKHLGPDLDHKHAENLPAAERMD</sequence>
<evidence type="ECO:0000256" key="1">
    <source>
        <dbReference type="ARBA" id="ARBA00004651"/>
    </source>
</evidence>
<evidence type="ECO:0000313" key="7">
    <source>
        <dbReference type="EMBL" id="SNV55265.1"/>
    </source>
</evidence>
<proteinExistence type="inferred from homology"/>
<comment type="similarity">
    <text evidence="2">Belongs to the CPA3 antiporters (TC 2.A.63) subunit E family.</text>
</comment>
<keyword evidence="4" id="KW-0812">Transmembrane</keyword>
<organism evidence="7 8">
    <name type="scientific">Corynebacterium imitans</name>
    <dbReference type="NCBI Taxonomy" id="156978"/>
    <lineage>
        <taxon>Bacteria</taxon>
        <taxon>Bacillati</taxon>
        <taxon>Actinomycetota</taxon>
        <taxon>Actinomycetes</taxon>
        <taxon>Mycobacteriales</taxon>
        <taxon>Corynebacteriaceae</taxon>
        <taxon>Corynebacterium</taxon>
    </lineage>
</organism>
<dbReference type="GO" id="GO:0005886">
    <property type="term" value="C:plasma membrane"/>
    <property type="evidence" value="ECO:0007669"/>
    <property type="project" value="UniProtKB-SubCell"/>
</dbReference>
<gene>
    <name evidence="7" type="primary">mnhE</name>
    <name evidence="7" type="ORF">SAMEA4535761_00240</name>
</gene>
<evidence type="ECO:0000256" key="6">
    <source>
        <dbReference type="ARBA" id="ARBA00023136"/>
    </source>
</evidence>
<evidence type="ECO:0000256" key="5">
    <source>
        <dbReference type="ARBA" id="ARBA00022989"/>
    </source>
</evidence>
<dbReference type="NCBIfam" id="NF009297">
    <property type="entry name" value="PRK12654.1"/>
    <property type="match status" value="1"/>
</dbReference>
<name>A0A239Y886_9CORY</name>
<dbReference type="Pfam" id="PF01899">
    <property type="entry name" value="MNHE"/>
    <property type="match status" value="1"/>
</dbReference>
<evidence type="ECO:0000256" key="3">
    <source>
        <dbReference type="ARBA" id="ARBA00022475"/>
    </source>
</evidence>
<dbReference type="InterPro" id="IPR002758">
    <property type="entry name" value="Cation_antiport_E"/>
</dbReference>
<dbReference type="RefSeq" id="WP_051904682.1">
    <property type="nucleotide sequence ID" value="NZ_CP009211.1"/>
</dbReference>
<accession>A0A239Y886</accession>
<keyword evidence="6" id="KW-0472">Membrane</keyword>
<evidence type="ECO:0000313" key="8">
    <source>
        <dbReference type="Proteomes" id="UP000215374"/>
    </source>
</evidence>
<dbReference type="GO" id="GO:0008324">
    <property type="term" value="F:monoatomic cation transmembrane transporter activity"/>
    <property type="evidence" value="ECO:0007669"/>
    <property type="project" value="InterPro"/>
</dbReference>
<evidence type="ECO:0000256" key="4">
    <source>
        <dbReference type="ARBA" id="ARBA00022692"/>
    </source>
</evidence>
<dbReference type="Proteomes" id="UP000215374">
    <property type="component" value="Chromosome 1"/>
</dbReference>
<dbReference type="PANTHER" id="PTHR34584">
    <property type="entry name" value="NA(+)/H(+) ANTIPORTER SUBUNIT E1"/>
    <property type="match status" value="1"/>
</dbReference>
<dbReference type="EMBL" id="LT906467">
    <property type="protein sequence ID" value="SNV55265.1"/>
    <property type="molecule type" value="Genomic_DNA"/>
</dbReference>
<evidence type="ECO:0000256" key="2">
    <source>
        <dbReference type="ARBA" id="ARBA00006228"/>
    </source>
</evidence>